<protein>
    <submittedName>
        <fullName evidence="4">Isomerase</fullName>
    </submittedName>
</protein>
<reference evidence="4 5" key="1">
    <citation type="journal article" date="2014" name="Int. J. Syst. Evol. Microbiol.">
        <title>Complete genome sequence of Corynebacterium casei LMG S-19264T (=DSM 44701T), isolated from a smear-ripened cheese.</title>
        <authorList>
            <consortium name="US DOE Joint Genome Institute (JGI-PGF)"/>
            <person name="Walter F."/>
            <person name="Albersmeier A."/>
            <person name="Kalinowski J."/>
            <person name="Ruckert C."/>
        </authorList>
    </citation>
    <scope>NUCLEOTIDE SEQUENCE [LARGE SCALE GENOMIC DNA]</scope>
    <source>
        <strain evidence="4 5">NBRC 112289</strain>
    </source>
</reference>
<dbReference type="EMBL" id="BSUL01000001">
    <property type="protein sequence ID" value="GMA29923.1"/>
    <property type="molecule type" value="Genomic_DNA"/>
</dbReference>
<dbReference type="PROSITE" id="PS00175">
    <property type="entry name" value="PG_MUTASE"/>
    <property type="match status" value="1"/>
</dbReference>
<dbReference type="SMART" id="SM00855">
    <property type="entry name" value="PGAM"/>
    <property type="match status" value="1"/>
</dbReference>
<name>A0AA37UMK3_9MICO</name>
<dbReference type="GO" id="GO:0016853">
    <property type="term" value="F:isomerase activity"/>
    <property type="evidence" value="ECO:0007669"/>
    <property type="project" value="UniProtKB-KW"/>
</dbReference>
<dbReference type="GO" id="GO:0005737">
    <property type="term" value="C:cytoplasm"/>
    <property type="evidence" value="ECO:0007669"/>
    <property type="project" value="TreeGrafter"/>
</dbReference>
<dbReference type="RefSeq" id="WP_284228877.1">
    <property type="nucleotide sequence ID" value="NZ_BSUL01000001.1"/>
</dbReference>
<sequence>MRLILIRHGQTPSNVKGVLDTRLPGPGLTLLGLEQAAALPGALRDERIDAIYVSDMVRTSITAAHLSATLDLEPIQRAGIREITSGDLEMHSDRPSVETYMTAVYSWSQGDLGARIPGGEDGHEFVARYDAVIAEAQESGWGTVAFVSHGAAIRAWASIRGINVPREHILSNPMHNTGVVVAEDTPEGEWIVRTFQGEALGGDRVDTTVGGPAGESPATAR</sequence>
<dbReference type="InterPro" id="IPR001345">
    <property type="entry name" value="PG/BPGM_mutase_AS"/>
</dbReference>
<dbReference type="Pfam" id="PF00300">
    <property type="entry name" value="His_Phos_1"/>
    <property type="match status" value="1"/>
</dbReference>
<evidence type="ECO:0000313" key="4">
    <source>
        <dbReference type="EMBL" id="GMA29948.1"/>
    </source>
</evidence>
<reference evidence="4" key="2">
    <citation type="submission" date="2023-02" db="EMBL/GenBank/DDBJ databases">
        <authorList>
            <person name="Sun Q."/>
            <person name="Mori K."/>
        </authorList>
    </citation>
    <scope>NUCLEOTIDE SEQUENCE</scope>
    <source>
        <strain evidence="4">NBRC 112289</strain>
    </source>
</reference>
<keyword evidence="4" id="KW-0413">Isomerase</keyword>
<feature type="region of interest" description="Disordered" evidence="1">
    <location>
        <begin position="202"/>
        <end position="221"/>
    </location>
</feature>
<keyword evidence="5" id="KW-1185">Reference proteome</keyword>
<organism evidence="4 5">
    <name type="scientific">Arenivirga flava</name>
    <dbReference type="NCBI Taxonomy" id="1930060"/>
    <lineage>
        <taxon>Bacteria</taxon>
        <taxon>Bacillati</taxon>
        <taxon>Actinomycetota</taxon>
        <taxon>Actinomycetes</taxon>
        <taxon>Micrococcales</taxon>
        <taxon>Microbacteriaceae</taxon>
        <taxon>Arenivirga</taxon>
    </lineage>
</organism>
<dbReference type="PANTHER" id="PTHR48100:SF58">
    <property type="entry name" value="PE-PGRS FAMILY PROTEIN PE_PGRS11"/>
    <property type="match status" value="1"/>
</dbReference>
<accession>A0AA37UMK3</accession>
<evidence type="ECO:0000256" key="1">
    <source>
        <dbReference type="SAM" id="MobiDB-lite"/>
    </source>
</evidence>
<evidence type="ECO:0000313" key="5">
    <source>
        <dbReference type="Proteomes" id="UP001157160"/>
    </source>
</evidence>
<proteinExistence type="predicted"/>
<evidence type="ECO:0000313" key="3">
    <source>
        <dbReference type="EMBL" id="GMA29923.1"/>
    </source>
</evidence>
<comment type="caution">
    <text evidence="4">The sequence shown here is derived from an EMBL/GenBank/DDBJ whole genome shotgun (WGS) entry which is preliminary data.</text>
</comment>
<gene>
    <name evidence="2" type="ORF">GCM10025874_00600</name>
    <name evidence="3" type="ORF">GCM10025874_31760</name>
    <name evidence="4" type="ORF">GCM10025874_32010</name>
</gene>
<dbReference type="Proteomes" id="UP001157160">
    <property type="component" value="Unassembled WGS sequence"/>
</dbReference>
<dbReference type="CDD" id="cd07067">
    <property type="entry name" value="HP_PGM_like"/>
    <property type="match status" value="1"/>
</dbReference>
<dbReference type="SUPFAM" id="SSF53254">
    <property type="entry name" value="Phosphoglycerate mutase-like"/>
    <property type="match status" value="1"/>
</dbReference>
<evidence type="ECO:0000313" key="2">
    <source>
        <dbReference type="EMBL" id="GMA26807.1"/>
    </source>
</evidence>
<dbReference type="PANTHER" id="PTHR48100">
    <property type="entry name" value="BROAD-SPECIFICITY PHOSPHATASE YOR283W-RELATED"/>
    <property type="match status" value="1"/>
</dbReference>
<dbReference type="Gene3D" id="3.40.50.1240">
    <property type="entry name" value="Phosphoglycerate mutase-like"/>
    <property type="match status" value="1"/>
</dbReference>
<dbReference type="InterPro" id="IPR029033">
    <property type="entry name" value="His_PPase_superfam"/>
</dbReference>
<dbReference type="InterPro" id="IPR013078">
    <property type="entry name" value="His_Pase_superF_clade-1"/>
</dbReference>
<dbReference type="EMBL" id="BSUL01000001">
    <property type="protein sequence ID" value="GMA26807.1"/>
    <property type="molecule type" value="Genomic_DNA"/>
</dbReference>
<dbReference type="AlphaFoldDB" id="A0AA37UMK3"/>
<dbReference type="GO" id="GO:0016791">
    <property type="term" value="F:phosphatase activity"/>
    <property type="evidence" value="ECO:0007669"/>
    <property type="project" value="TreeGrafter"/>
</dbReference>
<dbReference type="EMBL" id="BSUL01000002">
    <property type="protein sequence ID" value="GMA29948.1"/>
    <property type="molecule type" value="Genomic_DNA"/>
</dbReference>
<dbReference type="InterPro" id="IPR050275">
    <property type="entry name" value="PGM_Phosphatase"/>
</dbReference>